<name>A0ABX7JCG2_9ACTN</name>
<organism evidence="1 2">
    <name type="scientific">Streptomyces californicus</name>
    <dbReference type="NCBI Taxonomy" id="67351"/>
    <lineage>
        <taxon>Bacteria</taxon>
        <taxon>Bacillati</taxon>
        <taxon>Actinomycetota</taxon>
        <taxon>Actinomycetes</taxon>
        <taxon>Kitasatosporales</taxon>
        <taxon>Streptomycetaceae</taxon>
        <taxon>Streptomyces</taxon>
    </lineage>
</organism>
<accession>A0ABX7JCG2</accession>
<dbReference type="RefSeq" id="WP_030119239.1">
    <property type="nucleotide sequence ID" value="NZ_CP070243.1"/>
</dbReference>
<dbReference type="EMBL" id="CP070250">
    <property type="protein sequence ID" value="QRV45862.1"/>
    <property type="molecule type" value="Genomic_DNA"/>
</dbReference>
<dbReference type="Proteomes" id="UP000598054">
    <property type="component" value="Plasmid unnamed1"/>
</dbReference>
<sequence>MTTPAAGSRDNPVTTTVETVLPVGCFWFLDPDGTLCLAPGCTARIQDPDAQCLCDTLAARLDHLTEKLRALQARQETADKWWHALSDVVNEHPDGQTILTATHTRRHR</sequence>
<protein>
    <submittedName>
        <fullName evidence="1">Uncharacterized protein</fullName>
    </submittedName>
</protein>
<keyword evidence="1" id="KW-0614">Plasmid</keyword>
<geneLocation type="plasmid" evidence="1 2">
    <name>unnamed1</name>
</geneLocation>
<reference evidence="1 2" key="1">
    <citation type="submission" date="2021-02" db="EMBL/GenBank/DDBJ databases">
        <title>FDA dAtabase for Regulatory Grade micrObial Sequences (FDA-ARGOS): Supporting development and validation of Infectious Disease Dx tests.</title>
        <authorList>
            <person name="Sproer C."/>
            <person name="Gronow S."/>
            <person name="Severitt S."/>
            <person name="Schroder I."/>
            <person name="Tallon L."/>
            <person name="Sadzewicz L."/>
            <person name="Zhao X."/>
            <person name="Boylan J."/>
            <person name="Ott S."/>
            <person name="Bowen H."/>
            <person name="Vavikolanu K."/>
            <person name="Mehta A."/>
            <person name="Aluvathingal J."/>
            <person name="Nadendla S."/>
            <person name="Lowell S."/>
            <person name="Myers T."/>
            <person name="Yan Y."/>
            <person name="Sichtig H."/>
        </authorList>
    </citation>
    <scope>NUCLEOTIDE SEQUENCE [LARGE SCALE GENOMIC DNA]</scope>
    <source>
        <strain evidence="1 2">FDAARGOS_1211</strain>
        <plasmid evidence="1 2">unnamed1</plasmid>
    </source>
</reference>
<evidence type="ECO:0000313" key="1">
    <source>
        <dbReference type="EMBL" id="QRV45862.1"/>
    </source>
</evidence>
<gene>
    <name evidence="1" type="ORF">I6J41_34275</name>
</gene>
<keyword evidence="2" id="KW-1185">Reference proteome</keyword>
<proteinExistence type="predicted"/>
<dbReference type="GeneID" id="63984697"/>
<evidence type="ECO:0000313" key="2">
    <source>
        <dbReference type="Proteomes" id="UP000598054"/>
    </source>
</evidence>